<protein>
    <submittedName>
        <fullName evidence="1">Uncharacterized protein</fullName>
    </submittedName>
</protein>
<reference evidence="1 2" key="1">
    <citation type="journal article" date="2016" name="Front. Microbiol.">
        <title>Comparative Genomics Analysis of Streptomyces Species Reveals Their Adaptation to the Marine Environment and Their Diversity at the Genomic Level.</title>
        <authorList>
            <person name="Tian X."/>
            <person name="Zhang Z."/>
            <person name="Yang T."/>
            <person name="Chen M."/>
            <person name="Li J."/>
            <person name="Chen F."/>
            <person name="Yang J."/>
            <person name="Li W."/>
            <person name="Zhang B."/>
            <person name="Zhang Z."/>
            <person name="Wu J."/>
            <person name="Zhang C."/>
            <person name="Long L."/>
            <person name="Xiao J."/>
        </authorList>
    </citation>
    <scope>NUCLEOTIDE SEQUENCE [LARGE SCALE GENOMIC DNA]</scope>
    <source>
        <strain evidence="1 2">SCSIO M10379</strain>
    </source>
</reference>
<organism evidence="1 2">
    <name type="scientific">Streptomyces qinglanensis</name>
    <dbReference type="NCBI Taxonomy" id="943816"/>
    <lineage>
        <taxon>Bacteria</taxon>
        <taxon>Bacillati</taxon>
        <taxon>Actinomycetota</taxon>
        <taxon>Actinomycetes</taxon>
        <taxon>Kitasatosporales</taxon>
        <taxon>Streptomycetaceae</taxon>
        <taxon>Streptomyces</taxon>
    </lineage>
</organism>
<proteinExistence type="predicted"/>
<sequence length="132" mass="12549">MAVGWRAGCRPLWHVGPQATSTVVAPGGGGLAALVRLDGDAPVEDLGGAVGGVEFAARGGFGEDLPGTVAAAFGLGEAGSQSGPGRVGQDSFGVLGDGRAQVLLVALGGLGLRCSASKGREGGLGGVLVGGA</sequence>
<name>A0A1E7K280_9ACTN</name>
<comment type="caution">
    <text evidence="1">The sequence shown here is derived from an EMBL/GenBank/DDBJ whole genome shotgun (WGS) entry which is preliminary data.</text>
</comment>
<dbReference type="EMBL" id="LJGV01000022">
    <property type="protein sequence ID" value="OEU98041.1"/>
    <property type="molecule type" value="Genomic_DNA"/>
</dbReference>
<dbReference type="AlphaFoldDB" id="A0A1E7K280"/>
<evidence type="ECO:0000313" key="1">
    <source>
        <dbReference type="EMBL" id="OEU98041.1"/>
    </source>
</evidence>
<dbReference type="Proteomes" id="UP000175829">
    <property type="component" value="Unassembled WGS sequence"/>
</dbReference>
<gene>
    <name evidence="1" type="ORF">AN217_09600</name>
</gene>
<evidence type="ECO:0000313" key="2">
    <source>
        <dbReference type="Proteomes" id="UP000175829"/>
    </source>
</evidence>
<accession>A0A1E7K280</accession>